<sequence>MGSMPISTSAVMLLTTGSLFEVSHRQQNSSGTGNALMKKRRSYEKQKTRNCEQNPMDRREDVRVKRQLLKDDVVSNTTWRDGVFYTFKIQAHDKVAVAKINKCSSNVGRLGGDQILCLMTP</sequence>
<evidence type="ECO:0000313" key="2">
    <source>
        <dbReference type="EMBL" id="KAJ1355493.1"/>
    </source>
</evidence>
<reference evidence="2" key="1">
    <citation type="submission" date="2021-06" db="EMBL/GenBank/DDBJ databases">
        <title>Parelaphostrongylus tenuis whole genome reference sequence.</title>
        <authorList>
            <person name="Garwood T.J."/>
            <person name="Larsen P.A."/>
            <person name="Fountain-Jones N.M."/>
            <person name="Garbe J.R."/>
            <person name="Macchietto M.G."/>
            <person name="Kania S.A."/>
            <person name="Gerhold R.W."/>
            <person name="Richards J.E."/>
            <person name="Wolf T.M."/>
        </authorList>
    </citation>
    <scope>NUCLEOTIDE SEQUENCE</scope>
    <source>
        <strain evidence="2">MNPRO001-30</strain>
        <tissue evidence="2">Meninges</tissue>
    </source>
</reference>
<dbReference type="Proteomes" id="UP001196413">
    <property type="component" value="Unassembled WGS sequence"/>
</dbReference>
<feature type="compositionally biased region" description="Basic and acidic residues" evidence="1">
    <location>
        <begin position="43"/>
        <end position="59"/>
    </location>
</feature>
<evidence type="ECO:0000313" key="3">
    <source>
        <dbReference type="Proteomes" id="UP001196413"/>
    </source>
</evidence>
<name>A0AAD5MET6_PARTN</name>
<proteinExistence type="predicted"/>
<dbReference type="AlphaFoldDB" id="A0AAD5MET6"/>
<feature type="region of interest" description="Disordered" evidence="1">
    <location>
        <begin position="24"/>
        <end position="59"/>
    </location>
</feature>
<organism evidence="2 3">
    <name type="scientific">Parelaphostrongylus tenuis</name>
    <name type="common">Meningeal worm</name>
    <dbReference type="NCBI Taxonomy" id="148309"/>
    <lineage>
        <taxon>Eukaryota</taxon>
        <taxon>Metazoa</taxon>
        <taxon>Ecdysozoa</taxon>
        <taxon>Nematoda</taxon>
        <taxon>Chromadorea</taxon>
        <taxon>Rhabditida</taxon>
        <taxon>Rhabditina</taxon>
        <taxon>Rhabditomorpha</taxon>
        <taxon>Strongyloidea</taxon>
        <taxon>Metastrongylidae</taxon>
        <taxon>Parelaphostrongylus</taxon>
    </lineage>
</organism>
<gene>
    <name evidence="2" type="ORF">KIN20_012929</name>
</gene>
<keyword evidence="3" id="KW-1185">Reference proteome</keyword>
<evidence type="ECO:0000256" key="1">
    <source>
        <dbReference type="SAM" id="MobiDB-lite"/>
    </source>
</evidence>
<dbReference type="EMBL" id="JAHQIW010002488">
    <property type="protein sequence ID" value="KAJ1355493.1"/>
    <property type="molecule type" value="Genomic_DNA"/>
</dbReference>
<protein>
    <submittedName>
        <fullName evidence="2">Uncharacterized protein</fullName>
    </submittedName>
</protein>
<accession>A0AAD5MET6</accession>
<comment type="caution">
    <text evidence="2">The sequence shown here is derived from an EMBL/GenBank/DDBJ whole genome shotgun (WGS) entry which is preliminary data.</text>
</comment>